<feature type="compositionally biased region" description="Basic residues" evidence="1">
    <location>
        <begin position="72"/>
        <end position="82"/>
    </location>
</feature>
<dbReference type="PROSITE" id="PS00028">
    <property type="entry name" value="ZINC_FINGER_C2H2_1"/>
    <property type="match status" value="2"/>
</dbReference>
<feature type="region of interest" description="Disordered" evidence="1">
    <location>
        <begin position="68"/>
        <end position="90"/>
    </location>
</feature>
<evidence type="ECO:0000313" key="3">
    <source>
        <dbReference type="EMBL" id="KAA0712544.1"/>
    </source>
</evidence>
<name>A0A5A9NQV6_9TELE</name>
<dbReference type="PANTHER" id="PTHR31025">
    <property type="entry name" value="SI:CH211-196P9.1-RELATED"/>
    <property type="match status" value="1"/>
</dbReference>
<dbReference type="SMART" id="SM00355">
    <property type="entry name" value="ZnF_C2H2"/>
    <property type="match status" value="2"/>
</dbReference>
<reference evidence="3 4" key="1">
    <citation type="journal article" date="2019" name="Mol. Ecol. Resour.">
        <title>Chromosome-level genome assembly of Triplophysa tibetana, a fish adapted to the harsh high-altitude environment of the Tibetan Plateau.</title>
        <authorList>
            <person name="Yang X."/>
            <person name="Liu H."/>
            <person name="Ma Z."/>
            <person name="Zou Y."/>
            <person name="Zou M."/>
            <person name="Mao Y."/>
            <person name="Li X."/>
            <person name="Wang H."/>
            <person name="Chen T."/>
            <person name="Wang W."/>
            <person name="Yang R."/>
        </authorList>
    </citation>
    <scope>NUCLEOTIDE SEQUENCE [LARGE SCALE GENOMIC DNA]</scope>
    <source>
        <strain evidence="3">TTIB1903HZAU</strain>
        <tissue evidence="3">Muscle</tissue>
    </source>
</reference>
<sequence>MANKQYAVVEFSDDNSVEIVPTSWLEESKEDQLEEVTVKKIWLKTGSYSTAVEKCSHIVETSNIETEDTTRTKKRAQKKPKRFLSEKDSSSSDYRTQVLQKLQDIVENQQEILAMQQQLLASTAVTVVEDGGDLLDNGPCQTVEELQLLDSELAHKDKRIRMNAAISHNAVKQSFYRVKKDCRFSNTAIDSTWQRGTVHKEGRKKESFDRKISLQLKCSWQFCGKECESVKGLLAHLKHHLQEGLEVTCPYNGCTKTFKVTSSFTSHLSRYHKQCDVLDIAQNHIVETCSDPDSVQTVQQEAHSDPGPAQDKYSENIALFFLGLQAKYLVPASTVNTIVSEMRVLQDMQHEFTMSLFSRSLHEYELYDSQLKDALKAFKFSTSNAVVTDKITVRGTCYANVMLVVLSWDAGELILGMIVCIVVKEQNIVLLVLRQKRAYLDPDLGVYELDSDPALSTMEHVREKIRSTLPALEEEQLETVITKLTDLGVTSVDDCTYLTAADLDGVLPPIRSRRLISAFYSASQSTVVESCAPNMSSFTEHVTPAVSPTATPTVTPQKFQVQWHKFSVKLMNALQEKTRPLPRERRQMIRIIIEDLMATDTRPGRSKLKQIAQELVDKHPDSFLDKCGTNVVGQGFASLVMQMENRVENVRRQYAFSTSPVERPKKKSRLSDRYGCNHTEELVGFPVQTKLINEIENKGKAITDFLMSKGITVTTDPLKLIQGRMEYLAEDPKVLLLNKDMNYLRSLGGLNPGAAVRKMLRKIALNEVLGAYSLKGKKNKQAFQDLQICNLVNNAKEIKTVYKLNLRTKRNIAEKIIKSKVKPENQTTGKRCKKNRHKTVTQDQLFQHYLIVYFFCSKQL</sequence>
<proteinExistence type="predicted"/>
<protein>
    <recommendedName>
        <fullName evidence="2">C2H2-type domain-containing protein</fullName>
    </recommendedName>
</protein>
<evidence type="ECO:0000259" key="2">
    <source>
        <dbReference type="PROSITE" id="PS00028"/>
    </source>
</evidence>
<accession>A0A5A9NQV6</accession>
<evidence type="ECO:0000256" key="1">
    <source>
        <dbReference type="SAM" id="MobiDB-lite"/>
    </source>
</evidence>
<evidence type="ECO:0000313" key="4">
    <source>
        <dbReference type="Proteomes" id="UP000324632"/>
    </source>
</evidence>
<feature type="domain" description="C2H2-type" evidence="2">
    <location>
        <begin position="218"/>
        <end position="240"/>
    </location>
</feature>
<dbReference type="Proteomes" id="UP000324632">
    <property type="component" value="Chromosome 14"/>
</dbReference>
<gene>
    <name evidence="3" type="ORF">E1301_Tti019060</name>
</gene>
<keyword evidence="4" id="KW-1185">Reference proteome</keyword>
<feature type="domain" description="C2H2-type" evidence="2">
    <location>
        <begin position="249"/>
        <end position="272"/>
    </location>
</feature>
<dbReference type="AlphaFoldDB" id="A0A5A9NQV6"/>
<dbReference type="EMBL" id="SOYY01000014">
    <property type="protein sequence ID" value="KAA0712544.1"/>
    <property type="molecule type" value="Genomic_DNA"/>
</dbReference>
<comment type="caution">
    <text evidence="3">The sequence shown here is derived from an EMBL/GenBank/DDBJ whole genome shotgun (WGS) entry which is preliminary data.</text>
</comment>
<organism evidence="3 4">
    <name type="scientific">Triplophysa tibetana</name>
    <dbReference type="NCBI Taxonomy" id="1572043"/>
    <lineage>
        <taxon>Eukaryota</taxon>
        <taxon>Metazoa</taxon>
        <taxon>Chordata</taxon>
        <taxon>Craniata</taxon>
        <taxon>Vertebrata</taxon>
        <taxon>Euteleostomi</taxon>
        <taxon>Actinopterygii</taxon>
        <taxon>Neopterygii</taxon>
        <taxon>Teleostei</taxon>
        <taxon>Ostariophysi</taxon>
        <taxon>Cypriniformes</taxon>
        <taxon>Nemacheilidae</taxon>
        <taxon>Triplophysa</taxon>
    </lineage>
</organism>
<dbReference type="InterPro" id="IPR013087">
    <property type="entry name" value="Znf_C2H2_type"/>
</dbReference>
<dbReference type="PANTHER" id="PTHR31025:SF22">
    <property type="entry name" value="IP13529P"/>
    <property type="match status" value="1"/>
</dbReference>